<evidence type="ECO:0000313" key="1">
    <source>
        <dbReference type="EMBL" id="PHJ38476.1"/>
    </source>
</evidence>
<name>A0A2C6MGE8_9FIRM</name>
<sequence length="76" mass="9070">MGYPRYDTPEEEVKRWLNHIALICVSEEFQSLKRELESLYVKSNMDNVRITAFQDALYAFLAQEEDENRTYQSRSC</sequence>
<accession>A0A2C6MGE8</accession>
<evidence type="ECO:0000313" key="2">
    <source>
        <dbReference type="Proteomes" id="UP000222564"/>
    </source>
</evidence>
<dbReference type="Proteomes" id="UP000222564">
    <property type="component" value="Unassembled WGS sequence"/>
</dbReference>
<dbReference type="EMBL" id="AWQQ01000049">
    <property type="protein sequence ID" value="PHJ38476.1"/>
    <property type="molecule type" value="Genomic_DNA"/>
</dbReference>
<protein>
    <submittedName>
        <fullName evidence="1">Uncharacterized protein</fullName>
    </submittedName>
</protein>
<comment type="caution">
    <text evidence="1">The sequence shown here is derived from an EMBL/GenBank/DDBJ whole genome shotgun (WGS) entry which is preliminary data.</text>
</comment>
<organism evidence="1 2">
    <name type="scientific">Desulforamulus profundi</name>
    <dbReference type="NCBI Taxonomy" id="1383067"/>
    <lineage>
        <taxon>Bacteria</taxon>
        <taxon>Bacillati</taxon>
        <taxon>Bacillota</taxon>
        <taxon>Clostridia</taxon>
        <taxon>Eubacteriales</taxon>
        <taxon>Peptococcaceae</taxon>
        <taxon>Desulforamulus</taxon>
    </lineage>
</organism>
<gene>
    <name evidence="1" type="ORF">P378_09990</name>
</gene>
<reference evidence="1 2" key="1">
    <citation type="submission" date="2013-09" db="EMBL/GenBank/DDBJ databases">
        <title>Biodegradation of hydrocarbons in the deep terrestrial subsurface : characterization of a microbial consortium composed of two Desulfotomaculum species originating from a deep geological formation.</title>
        <authorList>
            <person name="Aullo T."/>
            <person name="Berlendis S."/>
            <person name="Lascourreges J.-F."/>
            <person name="Dessort D."/>
            <person name="Saint-Laurent S."/>
            <person name="Schraauwers B."/>
            <person name="Mas J."/>
            <person name="Magot M."/>
            <person name="Ranchou-Peyruse A."/>
        </authorList>
    </citation>
    <scope>NUCLEOTIDE SEQUENCE [LARGE SCALE GENOMIC DNA]</scope>
    <source>
        <strain evidence="1 2">Bs107</strain>
    </source>
</reference>
<proteinExistence type="predicted"/>
<dbReference type="AlphaFoldDB" id="A0A2C6MGE8"/>
<keyword evidence="2" id="KW-1185">Reference proteome</keyword>
<dbReference type="RefSeq" id="WP_099082998.1">
    <property type="nucleotide sequence ID" value="NZ_AWQQ01000049.1"/>
</dbReference>
<dbReference type="OrthoDB" id="1808701at2"/>